<evidence type="ECO:0000313" key="4">
    <source>
        <dbReference type="Proteomes" id="UP001152320"/>
    </source>
</evidence>
<dbReference type="InterPro" id="IPR011256">
    <property type="entry name" value="Reg_factor_effector_dom_sf"/>
</dbReference>
<keyword evidence="2" id="KW-0732">Signal</keyword>
<gene>
    <name evidence="3" type="ORF">HOLleu_08335</name>
</gene>
<evidence type="ECO:0000313" key="3">
    <source>
        <dbReference type="EMBL" id="KAJ8045343.1"/>
    </source>
</evidence>
<keyword evidence="4" id="KW-1185">Reference proteome</keyword>
<accession>A0A9Q1HHS9</accession>
<comment type="similarity">
    <text evidence="1">Belongs to the HEBP family.</text>
</comment>
<protein>
    <submittedName>
        <fullName evidence="3">Heme-binding protein 2</fullName>
    </submittedName>
</protein>
<name>A0A9Q1HHS9_HOLLE</name>
<sequence>MMCKTLLLAAIVVVAVTAKPSLVKYSDEPAFCKTLDCPTFNKTGEGKGYEIRAYSPAKWVSTTILNLNYDEAVEQGFEYLFKYISGDNVPGIKVDMTAPVTTRVIPAPGPACENNFTVSFFVPFIHQDNPPQPSNPEVSITSLPAFEAYVRVFPGRAKQDDWIKNAELLKESLQNTTAEYDKTFYYTAGYDSPFTIFERHNEIWFFKSSS</sequence>
<dbReference type="FunFam" id="3.20.80.10:FF:000002">
    <property type="entry name" value="Heme-binding protein 2"/>
    <property type="match status" value="1"/>
</dbReference>
<organism evidence="3 4">
    <name type="scientific">Holothuria leucospilota</name>
    <name type="common">Black long sea cucumber</name>
    <name type="synonym">Mertensiothuria leucospilota</name>
    <dbReference type="NCBI Taxonomy" id="206669"/>
    <lineage>
        <taxon>Eukaryota</taxon>
        <taxon>Metazoa</taxon>
        <taxon>Echinodermata</taxon>
        <taxon>Eleutherozoa</taxon>
        <taxon>Echinozoa</taxon>
        <taxon>Holothuroidea</taxon>
        <taxon>Aspidochirotacea</taxon>
        <taxon>Aspidochirotida</taxon>
        <taxon>Holothuriidae</taxon>
        <taxon>Holothuria</taxon>
    </lineage>
</organism>
<dbReference type="Gene3D" id="3.20.80.10">
    <property type="entry name" value="Regulatory factor, effector binding domain"/>
    <property type="match status" value="1"/>
</dbReference>
<evidence type="ECO:0000256" key="1">
    <source>
        <dbReference type="ARBA" id="ARBA00009817"/>
    </source>
</evidence>
<comment type="caution">
    <text evidence="3">The sequence shown here is derived from an EMBL/GenBank/DDBJ whole genome shotgun (WGS) entry which is preliminary data.</text>
</comment>
<dbReference type="OrthoDB" id="6424451at2759"/>
<evidence type="ECO:0000256" key="2">
    <source>
        <dbReference type="SAM" id="SignalP"/>
    </source>
</evidence>
<feature type="signal peptide" evidence="2">
    <location>
        <begin position="1"/>
        <end position="18"/>
    </location>
</feature>
<dbReference type="Proteomes" id="UP001152320">
    <property type="component" value="Chromosome 3"/>
</dbReference>
<dbReference type="InterPro" id="IPR006917">
    <property type="entry name" value="SOUL_heme-bd"/>
</dbReference>
<dbReference type="PANTHER" id="PTHR11220:SF1">
    <property type="entry name" value="HEME-BINDING PROTEIN 2"/>
    <property type="match status" value="1"/>
</dbReference>
<dbReference type="Pfam" id="PF04832">
    <property type="entry name" value="SOUL"/>
    <property type="match status" value="1"/>
</dbReference>
<dbReference type="GO" id="GO:0020037">
    <property type="term" value="F:heme binding"/>
    <property type="evidence" value="ECO:0007669"/>
    <property type="project" value="TreeGrafter"/>
</dbReference>
<dbReference type="SUPFAM" id="SSF55136">
    <property type="entry name" value="Probable bacterial effector-binding domain"/>
    <property type="match status" value="1"/>
</dbReference>
<proteinExistence type="inferred from homology"/>
<reference evidence="3" key="1">
    <citation type="submission" date="2021-10" db="EMBL/GenBank/DDBJ databases">
        <title>Tropical sea cucumber genome reveals ecological adaptation and Cuvierian tubules defense mechanism.</title>
        <authorList>
            <person name="Chen T."/>
        </authorList>
    </citation>
    <scope>NUCLEOTIDE SEQUENCE</scope>
    <source>
        <strain evidence="3">Nanhai2018</strain>
        <tissue evidence="3">Muscle</tissue>
    </source>
</reference>
<dbReference type="PANTHER" id="PTHR11220">
    <property type="entry name" value="HEME-BINDING PROTEIN-RELATED"/>
    <property type="match status" value="1"/>
</dbReference>
<dbReference type="EMBL" id="JAIZAY010000003">
    <property type="protein sequence ID" value="KAJ8045343.1"/>
    <property type="molecule type" value="Genomic_DNA"/>
</dbReference>
<feature type="chain" id="PRO_5040320930" evidence="2">
    <location>
        <begin position="19"/>
        <end position="210"/>
    </location>
</feature>
<dbReference type="AlphaFoldDB" id="A0A9Q1HHS9"/>